<evidence type="ECO:0000259" key="4">
    <source>
        <dbReference type="SMART" id="SM00984"/>
    </source>
</evidence>
<gene>
    <name evidence="5" type="ORF">VXC91_42005</name>
</gene>
<accession>A0ABU7FVY1</accession>
<dbReference type="Pfam" id="PF03721">
    <property type="entry name" value="UDPG_MGDP_dh_N"/>
    <property type="match status" value="1"/>
</dbReference>
<name>A0ABU7FVY1_9ACTN</name>
<dbReference type="SMART" id="SM00984">
    <property type="entry name" value="UDPG_MGDP_dh_C"/>
    <property type="match status" value="1"/>
</dbReference>
<dbReference type="PANTHER" id="PTHR43491:SF1">
    <property type="entry name" value="UDP-N-ACETYL-D-MANNOSAMINE DEHYDROGENASE"/>
    <property type="match status" value="1"/>
</dbReference>
<dbReference type="InterPro" id="IPR014026">
    <property type="entry name" value="UDP-Glc/GDP-Man_DH_dimer"/>
</dbReference>
<organism evidence="5 6">
    <name type="scientific">Streptomyces chiangmaiensis</name>
    <dbReference type="NCBI Taxonomy" id="766497"/>
    <lineage>
        <taxon>Bacteria</taxon>
        <taxon>Bacillati</taxon>
        <taxon>Actinomycetota</taxon>
        <taxon>Actinomycetes</taxon>
        <taxon>Kitasatosporales</taxon>
        <taxon>Streptomycetaceae</taxon>
        <taxon>Streptomyces</taxon>
    </lineage>
</organism>
<dbReference type="InterPro" id="IPR014027">
    <property type="entry name" value="UDP-Glc/GDP-Man_DH_C"/>
</dbReference>
<dbReference type="InterPro" id="IPR028359">
    <property type="entry name" value="UDP_ManNAc/GlcNAc_DH"/>
</dbReference>
<dbReference type="SUPFAM" id="SSF48179">
    <property type="entry name" value="6-phosphogluconate dehydrogenase C-terminal domain-like"/>
    <property type="match status" value="1"/>
</dbReference>
<evidence type="ECO:0000256" key="1">
    <source>
        <dbReference type="ARBA" id="ARBA00023002"/>
    </source>
</evidence>
<feature type="domain" description="UDP-glucose/GDP-mannose dehydrogenase C-terminal" evidence="4">
    <location>
        <begin position="323"/>
        <end position="418"/>
    </location>
</feature>
<dbReference type="PIRSF" id="PIRSF500136">
    <property type="entry name" value="UDP_ManNAc_DH"/>
    <property type="match status" value="1"/>
</dbReference>
<sequence length="425" mass="44903">MVAFPCPGGRIAIVGVGYTGLPLALGFATAGLTAVCLDNDAEKIAALAERRSYLPDVSDAELGAEAQKLIPTTDPQTLASVDAIVICVPTPLTETGEPDLAAVFAATDAVGPRLRRGSVVVLQSTVPPGTTAGLAQRLHELSGLRAGVDFHLAHAPERIDPANKAGWTLANTPKLIGGLTPACAAAGAELFGLVTEQIVPVSSLEVAETAKVYENTFRMVNIALTYELADLCRELGISVNDVIDAAATKPYGFLAHRPGPGVGGECIAVDPMFLRYVAEGTGVSLPMITQAYQRIRSRPETVTERLADLLRDEGSDLAGSRVLVVGAAYKPGVGDTRNAPAIDLIRALRAGHAKVSYTDPMVSNLVVDDEVVPRVDWDRESVSTFDCLVLTTPHEQIMRRPLWYAAPMLLDCWNVVTAGDGVVHL</sequence>
<dbReference type="Proteomes" id="UP001333996">
    <property type="component" value="Unassembled WGS sequence"/>
</dbReference>
<dbReference type="Pfam" id="PF00984">
    <property type="entry name" value="UDPG_MGDP_dh"/>
    <property type="match status" value="1"/>
</dbReference>
<dbReference type="SUPFAM" id="SSF52413">
    <property type="entry name" value="UDP-glucose/GDP-mannose dehydrogenase C-terminal domain"/>
    <property type="match status" value="1"/>
</dbReference>
<proteinExistence type="inferred from homology"/>
<keyword evidence="1" id="KW-0560">Oxidoreductase</keyword>
<evidence type="ECO:0000313" key="6">
    <source>
        <dbReference type="Proteomes" id="UP001333996"/>
    </source>
</evidence>
<evidence type="ECO:0000256" key="3">
    <source>
        <dbReference type="PIRNR" id="PIRNR000124"/>
    </source>
</evidence>
<dbReference type="SUPFAM" id="SSF51735">
    <property type="entry name" value="NAD(P)-binding Rossmann-fold domains"/>
    <property type="match status" value="1"/>
</dbReference>
<evidence type="ECO:0000256" key="2">
    <source>
        <dbReference type="ARBA" id="ARBA00023027"/>
    </source>
</evidence>
<evidence type="ECO:0000313" key="5">
    <source>
        <dbReference type="EMBL" id="MED7828270.1"/>
    </source>
</evidence>
<dbReference type="InterPro" id="IPR001732">
    <property type="entry name" value="UDP-Glc/GDP-Man_DH_N"/>
</dbReference>
<dbReference type="PIRSF" id="PIRSF000124">
    <property type="entry name" value="UDPglc_GDPman_dh"/>
    <property type="match status" value="1"/>
</dbReference>
<dbReference type="InterPro" id="IPR017476">
    <property type="entry name" value="UDP-Glc/GDP-Man"/>
</dbReference>
<dbReference type="EMBL" id="JAYWVC010000344">
    <property type="protein sequence ID" value="MED7828270.1"/>
    <property type="molecule type" value="Genomic_DNA"/>
</dbReference>
<dbReference type="Gene3D" id="3.40.50.720">
    <property type="entry name" value="NAD(P)-binding Rossmann-like Domain"/>
    <property type="match status" value="2"/>
</dbReference>
<dbReference type="RefSeq" id="WP_329512621.1">
    <property type="nucleotide sequence ID" value="NZ_BAAAYZ010000058.1"/>
</dbReference>
<dbReference type="Pfam" id="PF03720">
    <property type="entry name" value="UDPG_MGDP_dh_C"/>
    <property type="match status" value="1"/>
</dbReference>
<comment type="similarity">
    <text evidence="3">Belongs to the UDP-glucose/GDP-mannose dehydrogenase family.</text>
</comment>
<protein>
    <submittedName>
        <fullName evidence="5">Nucleotide sugar dehydrogenase</fullName>
    </submittedName>
</protein>
<keyword evidence="2" id="KW-0520">NAD</keyword>
<dbReference type="InterPro" id="IPR008927">
    <property type="entry name" value="6-PGluconate_DH-like_C_sf"/>
</dbReference>
<keyword evidence="6" id="KW-1185">Reference proteome</keyword>
<dbReference type="PANTHER" id="PTHR43491">
    <property type="entry name" value="UDP-N-ACETYL-D-MANNOSAMINE DEHYDROGENASE"/>
    <property type="match status" value="1"/>
</dbReference>
<comment type="caution">
    <text evidence="5">The sequence shown here is derived from an EMBL/GenBank/DDBJ whole genome shotgun (WGS) entry which is preliminary data.</text>
</comment>
<reference evidence="5" key="1">
    <citation type="submission" date="2024-01" db="EMBL/GenBank/DDBJ databases">
        <title>First draft genome sequence data of TA4-1, the type strain of Gram-positive actinobacterium Streptomyces chiangmaiensis.</title>
        <authorList>
            <person name="Yasawong M."/>
            <person name="Nantapong N."/>
        </authorList>
    </citation>
    <scope>NUCLEOTIDE SEQUENCE</scope>
    <source>
        <strain evidence="5">TA4-1</strain>
    </source>
</reference>
<dbReference type="NCBIfam" id="TIGR03026">
    <property type="entry name" value="NDP-sugDHase"/>
    <property type="match status" value="1"/>
</dbReference>
<dbReference type="InterPro" id="IPR036291">
    <property type="entry name" value="NAD(P)-bd_dom_sf"/>
</dbReference>
<dbReference type="InterPro" id="IPR036220">
    <property type="entry name" value="UDP-Glc/GDP-Man_DH_C_sf"/>
</dbReference>